<dbReference type="Pfam" id="PF01047">
    <property type="entry name" value="MarR"/>
    <property type="match status" value="1"/>
</dbReference>
<evidence type="ECO:0000256" key="2">
    <source>
        <dbReference type="ARBA" id="ARBA00023125"/>
    </source>
</evidence>
<sequence>MSKPVFYLKRAYLFMRKSFDERLKQHDLTTSQFEVMGHLYPSHLMDQQELQQRNGITSATLTGILDKLEERGLLSRIPSNLDGRSKQVQLTHEGQTLFSQLIHLVHDFEDVMLKGFSAAERALLADWLQRITVNLGDSGPA</sequence>
<evidence type="ECO:0000259" key="4">
    <source>
        <dbReference type="PROSITE" id="PS50995"/>
    </source>
</evidence>
<dbReference type="InterPro" id="IPR036390">
    <property type="entry name" value="WH_DNA-bd_sf"/>
</dbReference>
<evidence type="ECO:0000256" key="3">
    <source>
        <dbReference type="ARBA" id="ARBA00023163"/>
    </source>
</evidence>
<dbReference type="InterPro" id="IPR000835">
    <property type="entry name" value="HTH_MarR-typ"/>
</dbReference>
<dbReference type="PANTHER" id="PTHR33164">
    <property type="entry name" value="TRANSCRIPTIONAL REGULATOR, MARR FAMILY"/>
    <property type="match status" value="1"/>
</dbReference>
<accession>A0ABQ2CZB4</accession>
<keyword evidence="6" id="KW-1185">Reference proteome</keyword>
<dbReference type="SUPFAM" id="SSF46785">
    <property type="entry name" value="Winged helix' DNA-binding domain"/>
    <property type="match status" value="1"/>
</dbReference>
<comment type="caution">
    <text evidence="5">The sequence shown here is derived from an EMBL/GenBank/DDBJ whole genome shotgun (WGS) entry which is preliminary data.</text>
</comment>
<keyword evidence="1" id="KW-0805">Transcription regulation</keyword>
<gene>
    <name evidence="5" type="ORF">GCM10008938_14110</name>
</gene>
<dbReference type="InterPro" id="IPR039422">
    <property type="entry name" value="MarR/SlyA-like"/>
</dbReference>
<dbReference type="PROSITE" id="PS50995">
    <property type="entry name" value="HTH_MARR_2"/>
    <property type="match status" value="1"/>
</dbReference>
<reference evidence="6" key="1">
    <citation type="journal article" date="2019" name="Int. J. Syst. Evol. Microbiol.">
        <title>The Global Catalogue of Microorganisms (GCM) 10K type strain sequencing project: providing services to taxonomists for standard genome sequencing and annotation.</title>
        <authorList>
            <consortium name="The Broad Institute Genomics Platform"/>
            <consortium name="The Broad Institute Genome Sequencing Center for Infectious Disease"/>
            <person name="Wu L."/>
            <person name="Ma J."/>
        </authorList>
    </citation>
    <scope>NUCLEOTIDE SEQUENCE [LARGE SCALE GENOMIC DNA]</scope>
    <source>
        <strain evidence="6">JCM 14370</strain>
    </source>
</reference>
<dbReference type="PANTHER" id="PTHR33164:SF43">
    <property type="entry name" value="HTH-TYPE TRANSCRIPTIONAL REPRESSOR YETL"/>
    <property type="match status" value="1"/>
</dbReference>
<dbReference type="EMBL" id="BMOD01000003">
    <property type="protein sequence ID" value="GGJ29138.1"/>
    <property type="molecule type" value="Genomic_DNA"/>
</dbReference>
<dbReference type="Proteomes" id="UP000632222">
    <property type="component" value="Unassembled WGS sequence"/>
</dbReference>
<dbReference type="Gene3D" id="1.10.10.10">
    <property type="entry name" value="Winged helix-like DNA-binding domain superfamily/Winged helix DNA-binding domain"/>
    <property type="match status" value="1"/>
</dbReference>
<keyword evidence="3" id="KW-0804">Transcription</keyword>
<evidence type="ECO:0000313" key="5">
    <source>
        <dbReference type="EMBL" id="GGJ29138.1"/>
    </source>
</evidence>
<dbReference type="RefSeq" id="WP_189001780.1">
    <property type="nucleotide sequence ID" value="NZ_BMOD01000003.1"/>
</dbReference>
<dbReference type="PROSITE" id="PS01117">
    <property type="entry name" value="HTH_MARR_1"/>
    <property type="match status" value="1"/>
</dbReference>
<organism evidence="5 6">
    <name type="scientific">Deinococcus roseus</name>
    <dbReference type="NCBI Taxonomy" id="392414"/>
    <lineage>
        <taxon>Bacteria</taxon>
        <taxon>Thermotogati</taxon>
        <taxon>Deinococcota</taxon>
        <taxon>Deinococci</taxon>
        <taxon>Deinococcales</taxon>
        <taxon>Deinococcaceae</taxon>
        <taxon>Deinococcus</taxon>
    </lineage>
</organism>
<proteinExistence type="predicted"/>
<dbReference type="PRINTS" id="PR00598">
    <property type="entry name" value="HTHMARR"/>
</dbReference>
<dbReference type="SMART" id="SM00347">
    <property type="entry name" value="HTH_MARR"/>
    <property type="match status" value="1"/>
</dbReference>
<keyword evidence="2" id="KW-0238">DNA-binding</keyword>
<feature type="domain" description="HTH marR-type" evidence="4">
    <location>
        <begin position="1"/>
        <end position="133"/>
    </location>
</feature>
<evidence type="ECO:0000313" key="6">
    <source>
        <dbReference type="Proteomes" id="UP000632222"/>
    </source>
</evidence>
<dbReference type="InterPro" id="IPR023187">
    <property type="entry name" value="Tscrpt_reg_MarR-type_CS"/>
</dbReference>
<dbReference type="InterPro" id="IPR036388">
    <property type="entry name" value="WH-like_DNA-bd_sf"/>
</dbReference>
<name>A0ABQ2CZB4_9DEIO</name>
<protein>
    <recommendedName>
        <fullName evidence="4">HTH marR-type domain-containing protein</fullName>
    </recommendedName>
</protein>
<evidence type="ECO:0000256" key="1">
    <source>
        <dbReference type="ARBA" id="ARBA00023015"/>
    </source>
</evidence>